<name>A0A9N9X4X5_PHACE</name>
<dbReference type="Pfam" id="PF09588">
    <property type="entry name" value="YqaJ"/>
    <property type="match status" value="1"/>
</dbReference>
<dbReference type="InterPro" id="IPR011604">
    <property type="entry name" value="PDDEXK-like_dom_sf"/>
</dbReference>
<evidence type="ECO:0000313" key="5">
    <source>
        <dbReference type="EMBL" id="CAG9818817.1"/>
    </source>
</evidence>
<dbReference type="PANTHER" id="PTHR46609:SF8">
    <property type="entry name" value="YQAJ VIRAL RECOMBINASE DOMAIN-CONTAINING PROTEIN"/>
    <property type="match status" value="1"/>
</dbReference>
<dbReference type="InterPro" id="IPR019080">
    <property type="entry name" value="YqaJ_viral_recombinase"/>
</dbReference>
<dbReference type="InterPro" id="IPR013083">
    <property type="entry name" value="Znf_RING/FYVE/PHD"/>
</dbReference>
<reference evidence="5" key="1">
    <citation type="submission" date="2022-01" db="EMBL/GenBank/DDBJ databases">
        <authorList>
            <person name="King R."/>
        </authorList>
    </citation>
    <scope>NUCLEOTIDE SEQUENCE</scope>
</reference>
<dbReference type="InterPro" id="IPR011335">
    <property type="entry name" value="Restrct_endonuc-II-like"/>
</dbReference>
<sequence>MATDIDAFFSDTTVRANLKEIFASAFCFQQWDEICLWFNLLAKILNTQTKTPDLHQSLEDLICLCCKNVNYKNEYTYESMPYADIINSETAPLYKCSPFFIFFKELFEDQNYTYDGFSQRNEYFNRDFFTLFLKKYIAYLPMWCGILTCERLSNAPVERWFGIAKNSIARGLMHQKCSRIIGKIREHVIFIHKEQKYKIPKEKCASKSRIYLEREGLLAKETWRKKVKAPHVTNFERLRLKKLLDSSDNKLDVDECIYCKEGALDVTAEWVECDKCCGWVHIRCISGYENMTFSGDFVCEPCLLYHRSTDNRNSEPVKDAQNKLSVLHDYLDKIILDEECIKKIELDTRGQSTSVLWKNERRKRVTASHFGEICKARSTETKIRVAKKIMFPEPNFNKYTRHGKDFEKQAIVEYEELTKKICRQTGLIIHEKHQFIGGSPDGLVNEDGIVEVKCPFSVKNFDVLEACRLGKIPYCDKSGCLKVVSDHYYQIQGLLQVTNRNWCDFVIYTFKGIKVERIHRNDRFWEETILPKLKEFYMFLMLPYESGFCDENSIDFIKWKTSKDIFFLDNGLVEDPRFYKKLDVSYTICSFPEMPCDVREITSSDFEILRETTGENIHNILDNIAGILEVPITKSDVTEIHRVQLNSEAAKKFPKPVIVKLNSTVMQAARTHRRNLTLKNLNFRSEDPVYINEHLSPFFETLLKKSCIFCKDNGFKFCWVATLPRHGQVKHLNTQICLSIDYRPTDEQEFSAAFSDHESRTPHFHWSHCVV</sequence>
<dbReference type="AlphaFoldDB" id="A0A9N9X4X5"/>
<accession>A0A9N9X4X5</accession>
<dbReference type="InterPro" id="IPR001965">
    <property type="entry name" value="Znf_PHD"/>
</dbReference>
<dbReference type="Proteomes" id="UP001153737">
    <property type="component" value="Chromosome 2"/>
</dbReference>
<evidence type="ECO:0000259" key="4">
    <source>
        <dbReference type="SMART" id="SM00249"/>
    </source>
</evidence>
<dbReference type="SUPFAM" id="SSF57903">
    <property type="entry name" value="FYVE/PHD zinc finger"/>
    <property type="match status" value="1"/>
</dbReference>
<dbReference type="Gene3D" id="3.30.40.10">
    <property type="entry name" value="Zinc/RING finger domain, C3HC4 (zinc finger)"/>
    <property type="match status" value="1"/>
</dbReference>
<dbReference type="CDD" id="cd15517">
    <property type="entry name" value="PHD_TCF19_like"/>
    <property type="match status" value="1"/>
</dbReference>
<evidence type="ECO:0000256" key="2">
    <source>
        <dbReference type="ARBA" id="ARBA00022771"/>
    </source>
</evidence>
<evidence type="ECO:0000256" key="1">
    <source>
        <dbReference type="ARBA" id="ARBA00022723"/>
    </source>
</evidence>
<dbReference type="PANTHER" id="PTHR46609">
    <property type="entry name" value="EXONUCLEASE, PHAGE-TYPE/RECB, C-TERMINAL DOMAIN-CONTAINING PROTEIN"/>
    <property type="match status" value="1"/>
</dbReference>
<dbReference type="InterPro" id="IPR019786">
    <property type="entry name" value="Zinc_finger_PHD-type_CS"/>
</dbReference>
<dbReference type="InterPro" id="IPR051703">
    <property type="entry name" value="NF-kappa-B_Signaling_Reg"/>
</dbReference>
<dbReference type="GO" id="GO:0006281">
    <property type="term" value="P:DNA repair"/>
    <property type="evidence" value="ECO:0007669"/>
    <property type="project" value="UniProtKB-ARBA"/>
</dbReference>
<gene>
    <name evidence="5" type="ORF">PHAECO_LOCUS6013</name>
</gene>
<keyword evidence="1" id="KW-0479">Metal-binding</keyword>
<proteinExistence type="predicted"/>
<dbReference type="GO" id="GO:0008270">
    <property type="term" value="F:zinc ion binding"/>
    <property type="evidence" value="ECO:0007669"/>
    <property type="project" value="UniProtKB-KW"/>
</dbReference>
<organism evidence="5 6">
    <name type="scientific">Phaedon cochleariae</name>
    <name type="common">Mustard beetle</name>
    <dbReference type="NCBI Taxonomy" id="80249"/>
    <lineage>
        <taxon>Eukaryota</taxon>
        <taxon>Metazoa</taxon>
        <taxon>Ecdysozoa</taxon>
        <taxon>Arthropoda</taxon>
        <taxon>Hexapoda</taxon>
        <taxon>Insecta</taxon>
        <taxon>Pterygota</taxon>
        <taxon>Neoptera</taxon>
        <taxon>Endopterygota</taxon>
        <taxon>Coleoptera</taxon>
        <taxon>Polyphaga</taxon>
        <taxon>Cucujiformia</taxon>
        <taxon>Chrysomeloidea</taxon>
        <taxon>Chrysomelidae</taxon>
        <taxon>Chrysomelinae</taxon>
        <taxon>Chrysomelini</taxon>
        <taxon>Phaedon</taxon>
    </lineage>
</organism>
<feature type="domain" description="Zinc finger PHD-type" evidence="4">
    <location>
        <begin position="255"/>
        <end position="303"/>
    </location>
</feature>
<dbReference type="InterPro" id="IPR011011">
    <property type="entry name" value="Znf_FYVE_PHD"/>
</dbReference>
<dbReference type="OrthoDB" id="6778619at2759"/>
<reference evidence="5" key="2">
    <citation type="submission" date="2022-10" db="EMBL/GenBank/DDBJ databases">
        <authorList>
            <consortium name="ENA_rothamsted_submissions"/>
            <consortium name="culmorum"/>
            <person name="King R."/>
        </authorList>
    </citation>
    <scope>NUCLEOTIDE SEQUENCE</scope>
</reference>
<dbReference type="PROSITE" id="PS01359">
    <property type="entry name" value="ZF_PHD_1"/>
    <property type="match status" value="1"/>
</dbReference>
<keyword evidence="2" id="KW-0863">Zinc-finger</keyword>
<evidence type="ECO:0000313" key="6">
    <source>
        <dbReference type="Proteomes" id="UP001153737"/>
    </source>
</evidence>
<dbReference type="Gene3D" id="3.90.320.10">
    <property type="match status" value="1"/>
</dbReference>
<protein>
    <recommendedName>
        <fullName evidence="4">Zinc finger PHD-type domain-containing protein</fullName>
    </recommendedName>
</protein>
<keyword evidence="6" id="KW-1185">Reference proteome</keyword>
<dbReference type="EMBL" id="OU896708">
    <property type="protein sequence ID" value="CAG9818817.1"/>
    <property type="molecule type" value="Genomic_DNA"/>
</dbReference>
<dbReference type="CDD" id="cd22343">
    <property type="entry name" value="PDDEXK_lambda_exonuclease-like"/>
    <property type="match status" value="1"/>
</dbReference>
<evidence type="ECO:0000256" key="3">
    <source>
        <dbReference type="ARBA" id="ARBA00022833"/>
    </source>
</evidence>
<keyword evidence="3" id="KW-0862">Zinc</keyword>
<dbReference type="SMART" id="SM00249">
    <property type="entry name" value="PHD"/>
    <property type="match status" value="1"/>
</dbReference>
<dbReference type="SUPFAM" id="SSF52980">
    <property type="entry name" value="Restriction endonuclease-like"/>
    <property type="match status" value="1"/>
</dbReference>